<dbReference type="EMBL" id="FOAS01000013">
    <property type="protein sequence ID" value="SEL51316.1"/>
    <property type="molecule type" value="Genomic_DNA"/>
</dbReference>
<protein>
    <recommendedName>
        <fullName evidence="4">Thymidine phosphorylase</fullName>
    </recommendedName>
</protein>
<evidence type="ECO:0008006" key="4">
    <source>
        <dbReference type="Google" id="ProtNLM"/>
    </source>
</evidence>
<proteinExistence type="predicted"/>
<name>A0A1H7QTN3_9GAMM</name>
<dbReference type="InterPro" id="IPR012434">
    <property type="entry name" value="DUF1631"/>
</dbReference>
<evidence type="ECO:0000256" key="1">
    <source>
        <dbReference type="SAM" id="MobiDB-lite"/>
    </source>
</evidence>
<organism evidence="2 3">
    <name type="scientific">Atopomonas hussainii</name>
    <dbReference type="NCBI Taxonomy" id="1429083"/>
    <lineage>
        <taxon>Bacteria</taxon>
        <taxon>Pseudomonadati</taxon>
        <taxon>Pseudomonadota</taxon>
        <taxon>Gammaproteobacteria</taxon>
        <taxon>Pseudomonadales</taxon>
        <taxon>Pseudomonadaceae</taxon>
        <taxon>Atopomonas</taxon>
    </lineage>
</organism>
<keyword evidence="3" id="KW-1185">Reference proteome</keyword>
<feature type="compositionally biased region" description="Low complexity" evidence="1">
    <location>
        <begin position="236"/>
        <end position="247"/>
    </location>
</feature>
<dbReference type="Proteomes" id="UP000185766">
    <property type="component" value="Unassembled WGS sequence"/>
</dbReference>
<evidence type="ECO:0000313" key="3">
    <source>
        <dbReference type="Proteomes" id="UP000185766"/>
    </source>
</evidence>
<sequence length="783" mass="86979">MHTDAKVVPLGKPAADGTAVGRLPLPLIQLRDYAAQNLRSRIAALFDKADDSLFEMADKAGSNAEQNAYFEAMRDLRLKRKGIERSFLQTIFDGFARLNKVEIGRPAKVEAVSMDSLTLVQNDALEESVAVDTMVSKVMGRDAAGVTHLTTRLNTLISKKLDDKTNPLGPQALCEAFLAGCQSLGVEIKVKLIILKLFEKHVLGDISELYAEANQLLIKAGVLPELKSQLPKPKRPAAAPQRPALAADELSDEPDWDDNGAVAADQGHAFMALQNLMAQVRGLAFPQRAPQQADAVPVSSRDLTRLLSFMQQRHQQFTGDSGELRDQLEGLIAKASAKSGKNRAVGQVDDDAINLVSMLFDFILDDRNLSDGLKALIGRLQIPMIKVAVIDKSFFNRGGHPARRLLNEIASAALGWSGKEDSERDALYQKIETIVQRLLKDFDDDPQIFNELLADFLNFVGDEKRRSELLEQRTRDAEEGRARSQIAREKVEELLNMRLVGRSMPELVLEFLKDAWSKVLLLAYLKHGMESEPLKQSLDTMEQLIWSVQPDLSADERRRLVSVVPGLLKALREGLEEAAYDPFATSEFFTKLEVLHMQLFTQHKKALERKAEPQPEPLAADEQLLDVPVLQADLSSEFLSTPAVEALVEAPAPEEDVDAPVMVEVVEEIVLASPQETAPKEAEEILDADDESLAQVDALHVGAWVELQEDEEHRLRCKLAAVIKPTGKYVFVNRTGMKVLEKTRMGLAIEFRRASIRVLNDNLLFDRALESVIGNLRRLKDQA</sequence>
<dbReference type="AlphaFoldDB" id="A0A1H7QTN3"/>
<accession>A0A1H7QTN3</accession>
<dbReference type="Pfam" id="PF07793">
    <property type="entry name" value="DUF1631"/>
    <property type="match status" value="1"/>
</dbReference>
<gene>
    <name evidence="2" type="ORF">SAMN05216214_11367</name>
</gene>
<dbReference type="STRING" id="1429083.GCA_001885685_03278"/>
<reference evidence="2 3" key="1">
    <citation type="submission" date="2016-10" db="EMBL/GenBank/DDBJ databases">
        <authorList>
            <person name="de Groot N.N."/>
        </authorList>
    </citation>
    <scope>NUCLEOTIDE SEQUENCE [LARGE SCALE GENOMIC DNA]</scope>
    <source>
        <strain evidence="2 3">JCM 19513</strain>
    </source>
</reference>
<feature type="compositionally biased region" description="Acidic residues" evidence="1">
    <location>
        <begin position="249"/>
        <end position="258"/>
    </location>
</feature>
<feature type="region of interest" description="Disordered" evidence="1">
    <location>
        <begin position="230"/>
        <end position="261"/>
    </location>
</feature>
<evidence type="ECO:0000313" key="2">
    <source>
        <dbReference type="EMBL" id="SEL51316.1"/>
    </source>
</evidence>
<dbReference type="RefSeq" id="WP_074869413.1">
    <property type="nucleotide sequence ID" value="NZ_FOAS01000013.1"/>
</dbReference>